<sequence length="302" mass="31986">MAITISLPPSSPYSIVDVASIIDFISTEATVNLDSPTQFTGTGVYGGQLASYVATGSGFTTSTLSGADYVSGGTVDEIVFSTALGDITFETIDIDMAVFSPVILQDLFGIAPFAIELFLMERDWTITLGNQNDFAPRGTLVGDGVALNTEGDDVIRGMGGRDTLFSGDGDDRLFGNRGRDVLNGGKGADILKGGKGADKIFGGTGRDTLDGGEQNDILIGGGGFDRFVFRDGSGVDRIRDFNRDNREDIDLSAVTEIRTYRDLVNNHMQEVGGDVVIDDGAGTRIIIEGFQIADLGKGDFLF</sequence>
<evidence type="ECO:0000256" key="1">
    <source>
        <dbReference type="ARBA" id="ARBA00004613"/>
    </source>
</evidence>
<dbReference type="RefSeq" id="WP_199023072.1">
    <property type="nucleotide sequence ID" value="NZ_JAELVR010000001.1"/>
</dbReference>
<dbReference type="AlphaFoldDB" id="A0A8J7JF40"/>
<dbReference type="Pfam" id="PF00353">
    <property type="entry name" value="HemolysinCabind"/>
    <property type="match status" value="1"/>
</dbReference>
<keyword evidence="2" id="KW-0964">Secreted</keyword>
<dbReference type="Gene3D" id="2.150.10.10">
    <property type="entry name" value="Serralysin-like metalloprotease, C-terminal"/>
    <property type="match status" value="1"/>
</dbReference>
<dbReference type="InterPro" id="IPR050557">
    <property type="entry name" value="RTX_toxin/Mannuronan_C5-epim"/>
</dbReference>
<dbReference type="GO" id="GO:0005509">
    <property type="term" value="F:calcium ion binding"/>
    <property type="evidence" value="ECO:0007669"/>
    <property type="project" value="InterPro"/>
</dbReference>
<proteinExistence type="predicted"/>
<dbReference type="Proteomes" id="UP000619079">
    <property type="component" value="Unassembled WGS sequence"/>
</dbReference>
<evidence type="ECO:0008006" key="5">
    <source>
        <dbReference type="Google" id="ProtNLM"/>
    </source>
</evidence>
<evidence type="ECO:0000256" key="2">
    <source>
        <dbReference type="ARBA" id="ARBA00022525"/>
    </source>
</evidence>
<dbReference type="EMBL" id="JAELVR010000001">
    <property type="protein sequence ID" value="MBJ6370309.1"/>
    <property type="molecule type" value="Genomic_DNA"/>
</dbReference>
<accession>A0A8J7JF40</accession>
<comment type="caution">
    <text evidence="3">The sequence shown here is derived from an EMBL/GenBank/DDBJ whole genome shotgun (WGS) entry which is preliminary data.</text>
</comment>
<evidence type="ECO:0000313" key="4">
    <source>
        <dbReference type="Proteomes" id="UP000619079"/>
    </source>
</evidence>
<organism evidence="3 4">
    <name type="scientific">Sedimentitalea arenosa</name>
    <dbReference type="NCBI Taxonomy" id="2798803"/>
    <lineage>
        <taxon>Bacteria</taxon>
        <taxon>Pseudomonadati</taxon>
        <taxon>Pseudomonadota</taxon>
        <taxon>Alphaproteobacteria</taxon>
        <taxon>Rhodobacterales</taxon>
        <taxon>Paracoccaceae</taxon>
        <taxon>Sedimentitalea</taxon>
    </lineage>
</organism>
<dbReference type="PANTHER" id="PTHR38340:SF1">
    <property type="entry name" value="S-LAYER PROTEIN"/>
    <property type="match status" value="1"/>
</dbReference>
<dbReference type="PROSITE" id="PS00330">
    <property type="entry name" value="HEMOLYSIN_CALCIUM"/>
    <property type="match status" value="4"/>
</dbReference>
<evidence type="ECO:0000313" key="3">
    <source>
        <dbReference type="EMBL" id="MBJ6370309.1"/>
    </source>
</evidence>
<dbReference type="SUPFAM" id="SSF51120">
    <property type="entry name" value="beta-Roll"/>
    <property type="match status" value="1"/>
</dbReference>
<keyword evidence="4" id="KW-1185">Reference proteome</keyword>
<dbReference type="InterPro" id="IPR018511">
    <property type="entry name" value="Hemolysin-typ_Ca-bd_CS"/>
</dbReference>
<reference evidence="3" key="1">
    <citation type="submission" date="2020-12" db="EMBL/GenBank/DDBJ databases">
        <title>Sedimentitalea sp. nov., isolated from sand in Incheon.</title>
        <authorList>
            <person name="Kim W."/>
        </authorList>
    </citation>
    <scope>NUCLEOTIDE SEQUENCE</scope>
    <source>
        <strain evidence="3">CAU 1593</strain>
    </source>
</reference>
<gene>
    <name evidence="3" type="ORF">JF290_02115</name>
</gene>
<comment type="subcellular location">
    <subcellularLocation>
        <location evidence="1">Secreted</location>
    </subcellularLocation>
</comment>
<dbReference type="PANTHER" id="PTHR38340">
    <property type="entry name" value="S-LAYER PROTEIN"/>
    <property type="match status" value="1"/>
</dbReference>
<protein>
    <recommendedName>
        <fullName evidence="5">Calcium-binding protein</fullName>
    </recommendedName>
</protein>
<dbReference type="InterPro" id="IPR001343">
    <property type="entry name" value="Hemolysn_Ca-bd"/>
</dbReference>
<dbReference type="InterPro" id="IPR011049">
    <property type="entry name" value="Serralysin-like_metalloprot_C"/>
</dbReference>
<dbReference type="GO" id="GO:0005576">
    <property type="term" value="C:extracellular region"/>
    <property type="evidence" value="ECO:0007669"/>
    <property type="project" value="UniProtKB-SubCell"/>
</dbReference>
<dbReference type="PRINTS" id="PR00313">
    <property type="entry name" value="CABNDNGRPT"/>
</dbReference>
<name>A0A8J7JF40_9RHOB</name>